<dbReference type="GO" id="GO:0015979">
    <property type="term" value="P:photosynthesis"/>
    <property type="evidence" value="ECO:0007669"/>
    <property type="project" value="InterPro"/>
</dbReference>
<dbReference type="Gene3D" id="3.30.413.10">
    <property type="entry name" value="Sulfite Reductase Hemoprotein, domain 1"/>
    <property type="match status" value="1"/>
</dbReference>
<evidence type="ECO:0000256" key="3">
    <source>
        <dbReference type="ARBA" id="ARBA00023004"/>
    </source>
</evidence>
<reference evidence="6 7" key="1">
    <citation type="submission" date="2020-08" db="EMBL/GenBank/DDBJ databases">
        <title>Bridging the membrane lipid divide: bacteria of the FCB group superphylum have the potential to synthesize archaeal ether lipids.</title>
        <authorList>
            <person name="Villanueva L."/>
            <person name="Von Meijenfeldt F.A.B."/>
            <person name="Westbye A.B."/>
            <person name="Yadav S."/>
            <person name="Hopmans E.C."/>
            <person name="Dutilh B.E."/>
            <person name="Sinninghe Damste J.S."/>
        </authorList>
    </citation>
    <scope>NUCLEOTIDE SEQUENCE [LARGE SCALE GENOMIC DNA]</scope>
    <source>
        <strain evidence="6">NIOZ-UU27</strain>
    </source>
</reference>
<evidence type="ECO:0000313" key="6">
    <source>
        <dbReference type="EMBL" id="MBC8177392.1"/>
    </source>
</evidence>
<dbReference type="Gene3D" id="3.30.70.20">
    <property type="match status" value="1"/>
</dbReference>
<dbReference type="Pfam" id="PF08369">
    <property type="entry name" value="PCP_red"/>
    <property type="match status" value="1"/>
</dbReference>
<evidence type="ECO:0000256" key="2">
    <source>
        <dbReference type="ARBA" id="ARBA00022723"/>
    </source>
</evidence>
<protein>
    <submittedName>
        <fullName evidence="6">4Fe-4S binding protein</fullName>
    </submittedName>
</protein>
<dbReference type="InterPro" id="IPR042298">
    <property type="entry name" value="P-CP_red_C"/>
</dbReference>
<dbReference type="GO" id="GO:0051539">
    <property type="term" value="F:4 iron, 4 sulfur cluster binding"/>
    <property type="evidence" value="ECO:0007669"/>
    <property type="project" value="UniProtKB-KW"/>
</dbReference>
<evidence type="ECO:0000256" key="1">
    <source>
        <dbReference type="ARBA" id="ARBA00022485"/>
    </source>
</evidence>
<dbReference type="InterPro" id="IPR017896">
    <property type="entry name" value="4Fe4S_Fe-S-bd"/>
</dbReference>
<dbReference type="PROSITE" id="PS51379">
    <property type="entry name" value="4FE4S_FER_2"/>
    <property type="match status" value="2"/>
</dbReference>
<name>A0A8J6MYC3_9DELT</name>
<dbReference type="Pfam" id="PF01077">
    <property type="entry name" value="NIR_SIR"/>
    <property type="match status" value="1"/>
</dbReference>
<dbReference type="Gene3D" id="1.10.8.550">
    <property type="entry name" value="Proto-chlorophyllide reductase 57 kD subunit B"/>
    <property type="match status" value="1"/>
</dbReference>
<dbReference type="GO" id="GO:0015995">
    <property type="term" value="P:chlorophyll biosynthetic process"/>
    <property type="evidence" value="ECO:0007669"/>
    <property type="project" value="InterPro"/>
</dbReference>
<dbReference type="GO" id="GO:0016491">
    <property type="term" value="F:oxidoreductase activity"/>
    <property type="evidence" value="ECO:0007669"/>
    <property type="project" value="InterPro"/>
</dbReference>
<dbReference type="SUPFAM" id="SSF56014">
    <property type="entry name" value="Nitrite and sulphite reductase 4Fe-4S domain-like"/>
    <property type="match status" value="1"/>
</dbReference>
<dbReference type="SUPFAM" id="SSF54862">
    <property type="entry name" value="4Fe-4S ferredoxins"/>
    <property type="match status" value="1"/>
</dbReference>
<keyword evidence="4" id="KW-0411">Iron-sulfur</keyword>
<keyword evidence="3" id="KW-0408">Iron</keyword>
<evidence type="ECO:0000256" key="4">
    <source>
        <dbReference type="ARBA" id="ARBA00023014"/>
    </source>
</evidence>
<evidence type="ECO:0000259" key="5">
    <source>
        <dbReference type="PROSITE" id="PS51379"/>
    </source>
</evidence>
<dbReference type="GO" id="GO:0020037">
    <property type="term" value="F:heme binding"/>
    <property type="evidence" value="ECO:0007669"/>
    <property type="project" value="InterPro"/>
</dbReference>
<sequence>MKWTKDAKDDLSRVPFFVRKRVKKRVEEEAVRCKSNQVTVKHVRTCREWFLNRMEEEVRGFQVESCFGPGGCPNRAVNSDGLTEKLEQELNSRKLKAFLKERVKGPLKMHHEFRISISDCPNACSRPQIVDLGIIGACRPEVSDQDCSECGACLETCRENAISIENGHPVIDDSRCLSCGQCIPVCPTGSLKEGNIGYRIMVGGKLGRHPRLAMELAGIHKPEDLMMVVDDCLDYYQKECLRGERFGEILGRTGWKVPQVDKRRKTDEKNRAF</sequence>
<keyword evidence="1" id="KW-0004">4Fe-4S</keyword>
<keyword evidence="2" id="KW-0479">Metal-binding</keyword>
<dbReference type="InterPro" id="IPR050157">
    <property type="entry name" value="PSI_iron-sulfur_center"/>
</dbReference>
<feature type="domain" description="4Fe-4S ferredoxin-type" evidence="5">
    <location>
        <begin position="167"/>
        <end position="196"/>
    </location>
</feature>
<organism evidence="6 7">
    <name type="scientific">Candidatus Desulfacyla euxinica</name>
    <dbReference type="NCBI Taxonomy" id="2841693"/>
    <lineage>
        <taxon>Bacteria</taxon>
        <taxon>Deltaproteobacteria</taxon>
        <taxon>Candidatus Desulfacyla</taxon>
    </lineage>
</organism>
<dbReference type="Pfam" id="PF00037">
    <property type="entry name" value="Fer4"/>
    <property type="match status" value="1"/>
</dbReference>
<dbReference type="EMBL" id="JACNJD010000207">
    <property type="protein sequence ID" value="MBC8177392.1"/>
    <property type="molecule type" value="Genomic_DNA"/>
</dbReference>
<dbReference type="GO" id="GO:0046872">
    <property type="term" value="F:metal ion binding"/>
    <property type="evidence" value="ECO:0007669"/>
    <property type="project" value="UniProtKB-KW"/>
</dbReference>
<dbReference type="InterPro" id="IPR045854">
    <property type="entry name" value="NO2/SO3_Rdtase_4Fe4S_sf"/>
</dbReference>
<dbReference type="InterPro" id="IPR017900">
    <property type="entry name" value="4Fe4S_Fe_S_CS"/>
</dbReference>
<dbReference type="PANTHER" id="PTHR24960:SF79">
    <property type="entry name" value="PHOTOSYSTEM I IRON-SULFUR CENTER"/>
    <property type="match status" value="1"/>
</dbReference>
<dbReference type="InterPro" id="IPR013580">
    <property type="entry name" value="LI-POR_suB-like_C"/>
</dbReference>
<dbReference type="AlphaFoldDB" id="A0A8J6MYC3"/>
<proteinExistence type="predicted"/>
<gene>
    <name evidence="6" type="ORF">H8E19_08290</name>
</gene>
<dbReference type="PANTHER" id="PTHR24960">
    <property type="entry name" value="PHOTOSYSTEM I IRON-SULFUR CENTER-RELATED"/>
    <property type="match status" value="1"/>
</dbReference>
<dbReference type="Proteomes" id="UP000650524">
    <property type="component" value="Unassembled WGS sequence"/>
</dbReference>
<accession>A0A8J6MYC3</accession>
<feature type="domain" description="4Fe-4S ferredoxin-type" evidence="5">
    <location>
        <begin position="138"/>
        <end position="166"/>
    </location>
</feature>
<evidence type="ECO:0000313" key="7">
    <source>
        <dbReference type="Proteomes" id="UP000650524"/>
    </source>
</evidence>
<comment type="caution">
    <text evidence="6">The sequence shown here is derived from an EMBL/GenBank/DDBJ whole genome shotgun (WGS) entry which is preliminary data.</text>
</comment>
<dbReference type="InterPro" id="IPR006067">
    <property type="entry name" value="NO2/SO3_Rdtase_4Fe4S_dom"/>
</dbReference>
<dbReference type="PROSITE" id="PS00198">
    <property type="entry name" value="4FE4S_FER_1"/>
    <property type="match status" value="1"/>
</dbReference>